<name>A0A2S2QUP8_9HEMI</name>
<accession>A0A2S2QUP8</accession>
<dbReference type="AlphaFoldDB" id="A0A2S2QUP8"/>
<gene>
    <name evidence="1" type="ORF">g.711</name>
</gene>
<reference evidence="1" key="1">
    <citation type="submission" date="2018-04" db="EMBL/GenBank/DDBJ databases">
        <title>Transcriptome assembly of Sipha flava.</title>
        <authorList>
            <person name="Scully E.D."/>
            <person name="Geib S.M."/>
            <person name="Palmer N.A."/>
            <person name="Koch K."/>
            <person name="Bradshaw J."/>
            <person name="Heng-Moss T."/>
            <person name="Sarath G."/>
        </authorList>
    </citation>
    <scope>NUCLEOTIDE SEQUENCE</scope>
</reference>
<protein>
    <submittedName>
        <fullName evidence="1">Uncharacterized protein</fullName>
    </submittedName>
</protein>
<organism evidence="1">
    <name type="scientific">Sipha flava</name>
    <name type="common">yellow sugarcane aphid</name>
    <dbReference type="NCBI Taxonomy" id="143950"/>
    <lineage>
        <taxon>Eukaryota</taxon>
        <taxon>Metazoa</taxon>
        <taxon>Ecdysozoa</taxon>
        <taxon>Arthropoda</taxon>
        <taxon>Hexapoda</taxon>
        <taxon>Insecta</taxon>
        <taxon>Pterygota</taxon>
        <taxon>Neoptera</taxon>
        <taxon>Paraneoptera</taxon>
        <taxon>Hemiptera</taxon>
        <taxon>Sternorrhyncha</taxon>
        <taxon>Aphidomorpha</taxon>
        <taxon>Aphidoidea</taxon>
        <taxon>Aphididae</taxon>
        <taxon>Sipha</taxon>
    </lineage>
</organism>
<sequence length="194" mass="22356">MEFLSDYFGYPQLTLNLDLKITVTSLTNSCNRILCGLCVYLRLNPLDSFRKLSLSSFDQDCQKKLALRLLEALVFHDRRSGNSRHRSISRFLPIKHCYHACYVRPLSWFSVGFSVINDIRLALSDCRSDCPDLVKTRGQSFPCGELIHDSLFIESRRLWFISWLPSISAVWIKNSACIVSNNSVRYVSLYFILG</sequence>
<proteinExistence type="predicted"/>
<evidence type="ECO:0000313" key="1">
    <source>
        <dbReference type="EMBL" id="MBY81477.1"/>
    </source>
</evidence>
<dbReference type="EMBL" id="GGMS01012274">
    <property type="protein sequence ID" value="MBY81477.1"/>
    <property type="molecule type" value="Transcribed_RNA"/>
</dbReference>